<evidence type="ECO:0000313" key="2">
    <source>
        <dbReference type="Proteomes" id="UP000653480"/>
    </source>
</evidence>
<name>A0A8H9H1A9_9ACTN</name>
<evidence type="ECO:0000313" key="1">
    <source>
        <dbReference type="EMBL" id="GGO02992.1"/>
    </source>
</evidence>
<keyword evidence="2" id="KW-1185">Reference proteome</keyword>
<dbReference type="EMBL" id="BMMN01000002">
    <property type="protein sequence ID" value="GGO02992.1"/>
    <property type="molecule type" value="Genomic_DNA"/>
</dbReference>
<proteinExistence type="predicted"/>
<comment type="caution">
    <text evidence="1">The sequence shown here is derived from an EMBL/GenBank/DDBJ whole genome shotgun (WGS) entry which is preliminary data.</text>
</comment>
<gene>
    <name evidence="1" type="ORF">GCM10011574_12350</name>
</gene>
<reference evidence="1" key="2">
    <citation type="submission" date="2020-09" db="EMBL/GenBank/DDBJ databases">
        <authorList>
            <person name="Sun Q."/>
            <person name="Zhou Y."/>
        </authorList>
    </citation>
    <scope>NUCLEOTIDE SEQUENCE</scope>
    <source>
        <strain evidence="1">CGMCC 4.7138</strain>
    </source>
</reference>
<reference evidence="1" key="1">
    <citation type="journal article" date="2014" name="Int. J. Syst. Evol. Microbiol.">
        <title>Complete genome sequence of Corynebacterium casei LMG S-19264T (=DSM 44701T), isolated from a smear-ripened cheese.</title>
        <authorList>
            <consortium name="US DOE Joint Genome Institute (JGI-PGF)"/>
            <person name="Walter F."/>
            <person name="Albersmeier A."/>
            <person name="Kalinowski J."/>
            <person name="Ruckert C."/>
        </authorList>
    </citation>
    <scope>NUCLEOTIDE SEQUENCE</scope>
    <source>
        <strain evidence="1">CGMCC 4.7138</strain>
    </source>
</reference>
<organism evidence="1 2">
    <name type="scientific">Microbispora bryophytorum</name>
    <dbReference type="NCBI Taxonomy" id="1460882"/>
    <lineage>
        <taxon>Bacteria</taxon>
        <taxon>Bacillati</taxon>
        <taxon>Actinomycetota</taxon>
        <taxon>Actinomycetes</taxon>
        <taxon>Streptosporangiales</taxon>
        <taxon>Streptosporangiaceae</taxon>
        <taxon>Microbispora</taxon>
    </lineage>
</organism>
<accession>A0A8H9H1A9</accession>
<dbReference type="Proteomes" id="UP000653480">
    <property type="component" value="Unassembled WGS sequence"/>
</dbReference>
<dbReference type="AlphaFoldDB" id="A0A8H9H1A9"/>
<sequence length="83" mass="9002">MPRLSPGLVETRSLKATVAPGFWAAEVKAWRMIVSMAAPSALAPYSCGWCGDGTKAATASWFRTVERAFGRSTDQSGILRFTY</sequence>
<protein>
    <submittedName>
        <fullName evidence="1">Uncharacterized protein</fullName>
    </submittedName>
</protein>